<dbReference type="EMBL" id="BMWZ01000002">
    <property type="protein sequence ID" value="GGZ73367.1"/>
    <property type="molecule type" value="Genomic_DNA"/>
</dbReference>
<evidence type="ECO:0000313" key="2">
    <source>
        <dbReference type="Proteomes" id="UP000636004"/>
    </source>
</evidence>
<dbReference type="RefSeq" id="WP_189359515.1">
    <property type="nucleotide sequence ID" value="NZ_BMWZ01000002.1"/>
</dbReference>
<reference evidence="1" key="1">
    <citation type="journal article" date="2014" name="Int. J. Syst. Evol. Microbiol.">
        <title>Complete genome sequence of Corynebacterium casei LMG S-19264T (=DSM 44701T), isolated from a smear-ripened cheese.</title>
        <authorList>
            <consortium name="US DOE Joint Genome Institute (JGI-PGF)"/>
            <person name="Walter F."/>
            <person name="Albersmeier A."/>
            <person name="Kalinowski J."/>
            <person name="Ruckert C."/>
        </authorList>
    </citation>
    <scope>NUCLEOTIDE SEQUENCE</scope>
    <source>
        <strain evidence="1">KCTC 12710</strain>
    </source>
</reference>
<dbReference type="InterPro" id="IPR027056">
    <property type="entry name" value="Gluconate_2DH_su3"/>
</dbReference>
<comment type="caution">
    <text evidence="1">The sequence shown here is derived from an EMBL/GenBank/DDBJ whole genome shotgun (WGS) entry which is preliminary data.</text>
</comment>
<proteinExistence type="predicted"/>
<reference evidence="1" key="2">
    <citation type="submission" date="2020-09" db="EMBL/GenBank/DDBJ databases">
        <authorList>
            <person name="Sun Q."/>
            <person name="Kim S."/>
        </authorList>
    </citation>
    <scope>NUCLEOTIDE SEQUENCE</scope>
    <source>
        <strain evidence="1">KCTC 12710</strain>
    </source>
</reference>
<accession>A0A918QV54</accession>
<dbReference type="PROSITE" id="PS51257">
    <property type="entry name" value="PROKAR_LIPOPROTEIN"/>
    <property type="match status" value="1"/>
</dbReference>
<dbReference type="Proteomes" id="UP000636004">
    <property type="component" value="Unassembled WGS sequence"/>
</dbReference>
<dbReference type="Pfam" id="PF13618">
    <property type="entry name" value="Gluconate_2-dh3"/>
    <property type="match status" value="1"/>
</dbReference>
<evidence type="ECO:0008006" key="3">
    <source>
        <dbReference type="Google" id="ProtNLM"/>
    </source>
</evidence>
<organism evidence="1 2">
    <name type="scientific">Algibacter mikhailovii</name>
    <dbReference type="NCBI Taxonomy" id="425498"/>
    <lineage>
        <taxon>Bacteria</taxon>
        <taxon>Pseudomonadati</taxon>
        <taxon>Bacteroidota</taxon>
        <taxon>Flavobacteriia</taxon>
        <taxon>Flavobacteriales</taxon>
        <taxon>Flavobacteriaceae</taxon>
        <taxon>Algibacter</taxon>
    </lineage>
</organism>
<protein>
    <recommendedName>
        <fullName evidence="3">Gluconate 2-dehydrogenase subunit 3 family protein</fullName>
    </recommendedName>
</protein>
<name>A0A918QV54_9FLAO</name>
<keyword evidence="2" id="KW-1185">Reference proteome</keyword>
<sequence length="195" mass="21837">MNRRNALKNIGLTLGYTAVLPSALSILQSCKTETEIWTPQFFSVDEGVVIQNLVDLMLPTTKNSPGALEVNVPEFIDLYALKVYDAEKAKKYKEEIQSIMNEIAIPQTGVTDLKKEDYDFVLSKYLKASKEEQKQFVQTKNIVFQALIDLRNQAIWAFKNSEEIGENVLAYDPIPGIQKGCISVNEATGGKAWSL</sequence>
<evidence type="ECO:0000313" key="1">
    <source>
        <dbReference type="EMBL" id="GGZ73367.1"/>
    </source>
</evidence>
<gene>
    <name evidence="1" type="ORF">GCM10007028_08280</name>
</gene>
<dbReference type="AlphaFoldDB" id="A0A918QV54"/>